<reference evidence="3 4" key="1">
    <citation type="submission" date="2019-05" db="EMBL/GenBank/DDBJ databases">
        <title>Emergence of the Ug99 lineage of the wheat stem rust pathogen through somatic hybridization.</title>
        <authorList>
            <person name="Li F."/>
            <person name="Upadhyaya N.M."/>
            <person name="Sperschneider J."/>
            <person name="Matny O."/>
            <person name="Nguyen-Phuc H."/>
            <person name="Mago R."/>
            <person name="Raley C."/>
            <person name="Miller M.E."/>
            <person name="Silverstein K.A.T."/>
            <person name="Henningsen E."/>
            <person name="Hirsch C.D."/>
            <person name="Visser B."/>
            <person name="Pretorius Z.A."/>
            <person name="Steffenson B.J."/>
            <person name="Schwessinger B."/>
            <person name="Dodds P.N."/>
            <person name="Figueroa M."/>
        </authorList>
    </citation>
    <scope>NUCLEOTIDE SEQUENCE [LARGE SCALE GENOMIC DNA]</scope>
    <source>
        <strain evidence="2">21-0</strain>
        <strain evidence="1 4">Ug99</strain>
    </source>
</reference>
<evidence type="ECO:0000313" key="3">
    <source>
        <dbReference type="Proteomes" id="UP000324748"/>
    </source>
</evidence>
<name>A0A5B0LGX1_PUCGR</name>
<dbReference type="AlphaFoldDB" id="A0A5B0LGX1"/>
<organism evidence="1 4">
    <name type="scientific">Puccinia graminis f. sp. tritici</name>
    <dbReference type="NCBI Taxonomy" id="56615"/>
    <lineage>
        <taxon>Eukaryota</taxon>
        <taxon>Fungi</taxon>
        <taxon>Dikarya</taxon>
        <taxon>Basidiomycota</taxon>
        <taxon>Pucciniomycotina</taxon>
        <taxon>Pucciniomycetes</taxon>
        <taxon>Pucciniales</taxon>
        <taxon>Pucciniaceae</taxon>
        <taxon>Puccinia</taxon>
    </lineage>
</organism>
<dbReference type="Proteomes" id="UP000324748">
    <property type="component" value="Unassembled WGS sequence"/>
</dbReference>
<proteinExistence type="predicted"/>
<gene>
    <name evidence="2" type="ORF">PGT21_026901</name>
    <name evidence="1" type="ORF">PGTUg99_004556</name>
</gene>
<dbReference type="EMBL" id="VDEP01000519">
    <property type="protein sequence ID" value="KAA1063862.1"/>
    <property type="molecule type" value="Genomic_DNA"/>
</dbReference>
<evidence type="ECO:0000313" key="4">
    <source>
        <dbReference type="Proteomes" id="UP000325313"/>
    </source>
</evidence>
<comment type="caution">
    <text evidence="1">The sequence shown here is derived from an EMBL/GenBank/DDBJ whole genome shotgun (WGS) entry which is preliminary data.</text>
</comment>
<evidence type="ECO:0000313" key="1">
    <source>
        <dbReference type="EMBL" id="KAA1063862.1"/>
    </source>
</evidence>
<evidence type="ECO:0000313" key="2">
    <source>
        <dbReference type="EMBL" id="KAA1099968.1"/>
    </source>
</evidence>
<keyword evidence="3" id="KW-1185">Reference proteome</keyword>
<sequence>MGFIHVGISCHGLDGACSVASLGIKRQSACFLSSVCTPHIVISISVHRCFTAINHKISSGTMKVLISVVLLATVAVLPAASSTCQGTTRAYQTCGYDDQGTWHLNESSKCSHTQIGYCCDKEYSNWSSSSKSDYDTEIRNHCAVIL</sequence>
<accession>A0A5B0LGX1</accession>
<dbReference type="EMBL" id="VSWC01000054">
    <property type="protein sequence ID" value="KAA1099968.1"/>
    <property type="molecule type" value="Genomic_DNA"/>
</dbReference>
<protein>
    <submittedName>
        <fullName evidence="1">Uncharacterized protein</fullName>
    </submittedName>
</protein>
<dbReference type="Proteomes" id="UP000325313">
    <property type="component" value="Unassembled WGS sequence"/>
</dbReference>